<dbReference type="STRING" id="37992.A0A4Z0Z7F6"/>
<comment type="caution">
    <text evidence="2">The sequence shown here is derived from an EMBL/GenBank/DDBJ whole genome shotgun (WGS) entry which is preliminary data.</text>
</comment>
<reference evidence="2 3" key="1">
    <citation type="submission" date="2019-03" db="EMBL/GenBank/DDBJ databases">
        <title>Draft genome sequence of Xylaria hypoxylon DSM 108379, a ubiquitous saprotrophic-parasitic fungi on hardwood.</title>
        <authorList>
            <person name="Buettner E."/>
            <person name="Leonhardt S."/>
            <person name="Gebauer A.M."/>
            <person name="Liers C."/>
            <person name="Hofrichter M."/>
            <person name="Kellner H."/>
        </authorList>
    </citation>
    <scope>NUCLEOTIDE SEQUENCE [LARGE SCALE GENOMIC DNA]</scope>
    <source>
        <strain evidence="2 3">DSM 108379</strain>
    </source>
</reference>
<dbReference type="EMBL" id="SKBN01000067">
    <property type="protein sequence ID" value="TGJ84452.1"/>
    <property type="molecule type" value="Genomic_DNA"/>
</dbReference>
<keyword evidence="1" id="KW-0732">Signal</keyword>
<organism evidence="2 3">
    <name type="scientific">Xylaria hypoxylon</name>
    <dbReference type="NCBI Taxonomy" id="37992"/>
    <lineage>
        <taxon>Eukaryota</taxon>
        <taxon>Fungi</taxon>
        <taxon>Dikarya</taxon>
        <taxon>Ascomycota</taxon>
        <taxon>Pezizomycotina</taxon>
        <taxon>Sordariomycetes</taxon>
        <taxon>Xylariomycetidae</taxon>
        <taxon>Xylariales</taxon>
        <taxon>Xylariaceae</taxon>
        <taxon>Xylaria</taxon>
    </lineage>
</organism>
<dbReference type="AlphaFoldDB" id="A0A4Z0Z7F6"/>
<name>A0A4Z0Z7F6_9PEZI</name>
<dbReference type="Proteomes" id="UP000297716">
    <property type="component" value="Unassembled WGS sequence"/>
</dbReference>
<evidence type="ECO:0000313" key="2">
    <source>
        <dbReference type="EMBL" id="TGJ84452.1"/>
    </source>
</evidence>
<gene>
    <name evidence="2" type="ORF">E0Z10_g4328</name>
</gene>
<protein>
    <submittedName>
        <fullName evidence="2">Uncharacterized protein</fullName>
    </submittedName>
</protein>
<feature type="chain" id="PRO_5021497101" evidence="1">
    <location>
        <begin position="19"/>
        <end position="152"/>
    </location>
</feature>
<proteinExistence type="predicted"/>
<sequence>MFFSKLATAAIFLATSLAGPLGAVAASSGEEHQLAKRGNGVHLVNCVTYSALVYCANDSNCNFNPGAGNECIPRDHLNGSGLEVWEQSGSCRFDTGTTFSWTIQSNAQSQPNFSIVGSGTNGAQGFTIRKDDQHVMYTDGNGHACRSIYYAL</sequence>
<dbReference type="OrthoDB" id="291007at2759"/>
<feature type="signal peptide" evidence="1">
    <location>
        <begin position="1"/>
        <end position="18"/>
    </location>
</feature>
<evidence type="ECO:0000256" key="1">
    <source>
        <dbReference type="SAM" id="SignalP"/>
    </source>
</evidence>
<keyword evidence="3" id="KW-1185">Reference proteome</keyword>
<accession>A0A4Z0Z7F6</accession>
<evidence type="ECO:0000313" key="3">
    <source>
        <dbReference type="Proteomes" id="UP000297716"/>
    </source>
</evidence>